<evidence type="ECO:0000256" key="3">
    <source>
        <dbReference type="ARBA" id="ARBA00022840"/>
    </source>
</evidence>
<dbReference type="PANTHER" id="PTHR42711">
    <property type="entry name" value="ABC TRANSPORTER ATP-BINDING PROTEIN"/>
    <property type="match status" value="1"/>
</dbReference>
<dbReference type="KEGG" id="pmo:Pmob_0667"/>
<feature type="coiled-coil region" evidence="4">
    <location>
        <begin position="273"/>
        <end position="300"/>
    </location>
</feature>
<dbReference type="SMART" id="SM00382">
    <property type="entry name" value="AAA"/>
    <property type="match status" value="1"/>
</dbReference>
<dbReference type="RefSeq" id="WP_012208501.1">
    <property type="nucleotide sequence ID" value="NC_010003.1"/>
</dbReference>
<evidence type="ECO:0000256" key="2">
    <source>
        <dbReference type="ARBA" id="ARBA00022741"/>
    </source>
</evidence>
<keyword evidence="7" id="KW-1185">Reference proteome</keyword>
<dbReference type="GO" id="GO:0016887">
    <property type="term" value="F:ATP hydrolysis activity"/>
    <property type="evidence" value="ECO:0007669"/>
    <property type="project" value="InterPro"/>
</dbReference>
<dbReference type="EMBL" id="CP000879">
    <property type="protein sequence ID" value="ABX31398.1"/>
    <property type="molecule type" value="Genomic_DNA"/>
</dbReference>
<dbReference type="PROSITE" id="PS50893">
    <property type="entry name" value="ABC_TRANSPORTER_2"/>
    <property type="match status" value="1"/>
</dbReference>
<sequence length="317" mass="36567">MLETIKTQNLTKIFKVKKKKIRAIQDINLSIQNGEIFVLLGPNGAGKTTFLKTISTLILPTYGDAWVNGYNIKKDEYKVRKSIGLSTGFERSFYYRLNGYQNLEFFGTLYGIKSKDLKERINFLLNLFNLEDAKDLKYMKYSTGMKKKLSLARALLHDPDVYIFDEPTSSIDPISANEIRDIILSLKDKNKTIILSTHDMHEAELLADRIGILNKGNMLAVDKKENLKRVLKKEIIKVKIDKGINEDLIAQDGIKEKINLFRKIKDNEFEIEVENSSEVLDQLIEKLKNQDRKILTINVETPSIEEVFINFVRNDKK</sequence>
<evidence type="ECO:0000256" key="1">
    <source>
        <dbReference type="ARBA" id="ARBA00022448"/>
    </source>
</evidence>
<keyword evidence="3" id="KW-0067">ATP-binding</keyword>
<reference evidence="6" key="1">
    <citation type="submission" date="2007-11" db="EMBL/GenBank/DDBJ databases">
        <title>Complete sequence of Petroga mobilis SJ95.</title>
        <authorList>
            <consortium name="US DOE Joint Genome Institute"/>
            <person name="Copeland A."/>
            <person name="Lucas S."/>
            <person name="Lapidus A."/>
            <person name="Barry K."/>
            <person name="Glavina del Rio T."/>
            <person name="Dalin E."/>
            <person name="Tice H."/>
            <person name="Pitluck S."/>
            <person name="Meincke L."/>
            <person name="Brettin T."/>
            <person name="Bruce D."/>
            <person name="Detter J.C."/>
            <person name="Han C."/>
            <person name="Kuske C.R."/>
            <person name="Schmutz J."/>
            <person name="Larimer F."/>
            <person name="Land M."/>
            <person name="Hauser L."/>
            <person name="Kyrpides N."/>
            <person name="Mikhailova N."/>
            <person name="Noll K."/>
            <person name="Richardson P."/>
        </authorList>
    </citation>
    <scope>NUCLEOTIDE SEQUENCE [LARGE SCALE GENOMIC DNA]</scope>
    <source>
        <strain evidence="6">SJ95</strain>
    </source>
</reference>
<proteinExistence type="predicted"/>
<name>A9BJI4_PETMO</name>
<dbReference type="Proteomes" id="UP000000789">
    <property type="component" value="Chromosome"/>
</dbReference>
<dbReference type="InterPro" id="IPR025302">
    <property type="entry name" value="DrrA1/2-like_C"/>
</dbReference>
<dbReference type="Pfam" id="PF13732">
    <property type="entry name" value="DrrA1-3_C"/>
    <property type="match status" value="1"/>
</dbReference>
<dbReference type="PANTHER" id="PTHR42711:SF18">
    <property type="entry name" value="ABC TRANSPORTER, ATP-BINDING PROTEIN"/>
    <property type="match status" value="1"/>
</dbReference>
<evidence type="ECO:0000259" key="5">
    <source>
        <dbReference type="PROSITE" id="PS50893"/>
    </source>
</evidence>
<evidence type="ECO:0000256" key="4">
    <source>
        <dbReference type="SAM" id="Coils"/>
    </source>
</evidence>
<dbReference type="Gene3D" id="3.40.50.300">
    <property type="entry name" value="P-loop containing nucleotide triphosphate hydrolases"/>
    <property type="match status" value="1"/>
</dbReference>
<evidence type="ECO:0000313" key="6">
    <source>
        <dbReference type="EMBL" id="ABX31398.1"/>
    </source>
</evidence>
<dbReference type="InterPro" id="IPR003439">
    <property type="entry name" value="ABC_transporter-like_ATP-bd"/>
</dbReference>
<keyword evidence="1" id="KW-0813">Transport</keyword>
<dbReference type="eggNOG" id="COG4555">
    <property type="taxonomic scope" value="Bacteria"/>
</dbReference>
<gene>
    <name evidence="6" type="ordered locus">Pmob_0667</name>
</gene>
<accession>A9BJI4</accession>
<keyword evidence="4" id="KW-0175">Coiled coil</keyword>
<dbReference type="InterPro" id="IPR003593">
    <property type="entry name" value="AAA+_ATPase"/>
</dbReference>
<dbReference type="Pfam" id="PF00005">
    <property type="entry name" value="ABC_tran"/>
    <property type="match status" value="1"/>
</dbReference>
<dbReference type="InterPro" id="IPR050763">
    <property type="entry name" value="ABC_transporter_ATP-binding"/>
</dbReference>
<keyword evidence="2" id="KW-0547">Nucleotide-binding</keyword>
<organism evidence="6 7">
    <name type="scientific">Petrotoga mobilis (strain DSM 10674 / SJ95)</name>
    <dbReference type="NCBI Taxonomy" id="403833"/>
    <lineage>
        <taxon>Bacteria</taxon>
        <taxon>Thermotogati</taxon>
        <taxon>Thermotogota</taxon>
        <taxon>Thermotogae</taxon>
        <taxon>Petrotogales</taxon>
        <taxon>Petrotogaceae</taxon>
        <taxon>Petrotoga</taxon>
    </lineage>
</organism>
<protein>
    <submittedName>
        <fullName evidence="6">ABC transporter related</fullName>
    </submittedName>
</protein>
<dbReference type="InterPro" id="IPR027417">
    <property type="entry name" value="P-loop_NTPase"/>
</dbReference>
<dbReference type="AlphaFoldDB" id="A9BJI4"/>
<dbReference type="STRING" id="403833.Pmob_0667"/>
<dbReference type="SUPFAM" id="SSF52540">
    <property type="entry name" value="P-loop containing nucleoside triphosphate hydrolases"/>
    <property type="match status" value="1"/>
</dbReference>
<dbReference type="HOGENOM" id="CLU_000604_1_2_0"/>
<feature type="domain" description="ABC transporter" evidence="5">
    <location>
        <begin position="5"/>
        <end position="240"/>
    </location>
</feature>
<dbReference type="GO" id="GO:0005524">
    <property type="term" value="F:ATP binding"/>
    <property type="evidence" value="ECO:0007669"/>
    <property type="project" value="UniProtKB-KW"/>
</dbReference>
<evidence type="ECO:0000313" key="7">
    <source>
        <dbReference type="Proteomes" id="UP000000789"/>
    </source>
</evidence>